<organism evidence="3 4">
    <name type="scientific">Holdemanella biformis</name>
    <dbReference type="NCBI Taxonomy" id="1735"/>
    <lineage>
        <taxon>Bacteria</taxon>
        <taxon>Bacillati</taxon>
        <taxon>Bacillota</taxon>
        <taxon>Erysipelotrichia</taxon>
        <taxon>Erysipelotrichales</taxon>
        <taxon>Erysipelotrichaceae</taxon>
        <taxon>Holdemanella</taxon>
    </lineage>
</organism>
<dbReference type="InterPro" id="IPR007484">
    <property type="entry name" value="Peptidase_M28"/>
</dbReference>
<dbReference type="Gene3D" id="3.40.630.10">
    <property type="entry name" value="Zn peptidases"/>
    <property type="match status" value="1"/>
</dbReference>
<dbReference type="PANTHER" id="PTHR12147:SF26">
    <property type="entry name" value="PEPTIDASE M28 DOMAIN-CONTAINING PROTEIN"/>
    <property type="match status" value="1"/>
</dbReference>
<sequence length="313" mass="36249">MNEISRKILNHYQIRKTKKQKEEFRKFLVDELKQYGYCPIVQNKGINNNIVIGNMDTARIFCTAHYDTQAVFPFPNLIVPNNLFGLILSQFAIIICVLILIFFMNIVLIKLFVWTGLFKNIELNIASTISWLIIMIWMLFGKANKHTANDNTSGVITIIESAIKLPKDLRDEVCFVLFDNEELGLLGSAAFAKEYKEWIKNKLVINFDCVSDGNDIFFFPTKQIKNDYSKHESIINAFASSNYKRVHINKGFGFYPSDNFNFKYAYGVCSLKKGWFYYLDRIHTSRDIIFNEENIELLSDGVCKLVKTTHTFG</sequence>
<dbReference type="PANTHER" id="PTHR12147">
    <property type="entry name" value="METALLOPEPTIDASE M28 FAMILY MEMBER"/>
    <property type="match status" value="1"/>
</dbReference>
<evidence type="ECO:0000256" key="1">
    <source>
        <dbReference type="SAM" id="Phobius"/>
    </source>
</evidence>
<dbReference type="AlphaFoldDB" id="A0A413U9V1"/>
<feature type="transmembrane region" description="Helical" evidence="1">
    <location>
        <begin position="83"/>
        <end position="109"/>
    </location>
</feature>
<comment type="caution">
    <text evidence="3">The sequence shown here is derived from an EMBL/GenBank/DDBJ whole genome shotgun (WGS) entry which is preliminary data.</text>
</comment>
<dbReference type="SUPFAM" id="SSF53187">
    <property type="entry name" value="Zn-dependent exopeptidases"/>
    <property type="match status" value="1"/>
</dbReference>
<dbReference type="Proteomes" id="UP000285288">
    <property type="component" value="Unassembled WGS sequence"/>
</dbReference>
<dbReference type="EMBL" id="QSGD01000069">
    <property type="protein sequence ID" value="RHB00251.1"/>
    <property type="molecule type" value="Genomic_DNA"/>
</dbReference>
<keyword evidence="1" id="KW-0472">Membrane</keyword>
<accession>A0A413U9V1</accession>
<dbReference type="RefSeq" id="WP_118012309.1">
    <property type="nucleotide sequence ID" value="NZ_QSGD01000069.1"/>
</dbReference>
<reference evidence="3 4" key="1">
    <citation type="submission" date="2018-08" db="EMBL/GenBank/DDBJ databases">
        <title>A genome reference for cultivated species of the human gut microbiota.</title>
        <authorList>
            <person name="Zou Y."/>
            <person name="Xue W."/>
            <person name="Luo G."/>
        </authorList>
    </citation>
    <scope>NUCLEOTIDE SEQUENCE [LARGE SCALE GENOMIC DNA]</scope>
    <source>
        <strain evidence="3 4">AM42-13AC</strain>
    </source>
</reference>
<dbReference type="GO" id="GO:0006508">
    <property type="term" value="P:proteolysis"/>
    <property type="evidence" value="ECO:0007669"/>
    <property type="project" value="InterPro"/>
</dbReference>
<gene>
    <name evidence="3" type="ORF">DW907_11385</name>
</gene>
<dbReference type="GO" id="GO:0008235">
    <property type="term" value="F:metalloexopeptidase activity"/>
    <property type="evidence" value="ECO:0007669"/>
    <property type="project" value="InterPro"/>
</dbReference>
<dbReference type="InterPro" id="IPR045175">
    <property type="entry name" value="M28_fam"/>
</dbReference>
<name>A0A413U9V1_9FIRM</name>
<keyword evidence="1" id="KW-1133">Transmembrane helix</keyword>
<dbReference type="Pfam" id="PF04389">
    <property type="entry name" value="Peptidase_M28"/>
    <property type="match status" value="1"/>
</dbReference>
<evidence type="ECO:0000313" key="4">
    <source>
        <dbReference type="Proteomes" id="UP000285288"/>
    </source>
</evidence>
<evidence type="ECO:0000313" key="3">
    <source>
        <dbReference type="EMBL" id="RHB00251.1"/>
    </source>
</evidence>
<feature type="transmembrane region" description="Helical" evidence="1">
    <location>
        <begin position="121"/>
        <end position="140"/>
    </location>
</feature>
<protein>
    <recommendedName>
        <fullName evidence="2">Peptidase M28 domain-containing protein</fullName>
    </recommendedName>
</protein>
<feature type="domain" description="Peptidase M28" evidence="2">
    <location>
        <begin position="147"/>
        <end position="291"/>
    </location>
</feature>
<evidence type="ECO:0000259" key="2">
    <source>
        <dbReference type="Pfam" id="PF04389"/>
    </source>
</evidence>
<keyword evidence="1" id="KW-0812">Transmembrane</keyword>
<proteinExistence type="predicted"/>